<dbReference type="SUPFAM" id="SSF47979">
    <property type="entry name" value="Iron-dependent repressor protein, dimerization domain"/>
    <property type="match status" value="1"/>
</dbReference>
<organism evidence="16 17">
    <name type="scientific">Thermonema lapsum</name>
    <dbReference type="NCBI Taxonomy" id="28195"/>
    <lineage>
        <taxon>Bacteria</taxon>
        <taxon>Pseudomonadati</taxon>
        <taxon>Bacteroidota</taxon>
        <taxon>Cytophagia</taxon>
        <taxon>Cytophagales</taxon>
        <taxon>Thermonemataceae</taxon>
        <taxon>Thermonema</taxon>
    </lineage>
</organism>
<keyword evidence="12" id="KW-0464">Manganese</keyword>
<accession>A0A846MMV2</accession>
<dbReference type="Pfam" id="PF01325">
    <property type="entry name" value="Fe_dep_repress"/>
    <property type="match status" value="1"/>
</dbReference>
<comment type="similarity">
    <text evidence="2">Belongs to the DtxR/MntR family.</text>
</comment>
<evidence type="ECO:0000256" key="12">
    <source>
        <dbReference type="ARBA" id="ARBA00023211"/>
    </source>
</evidence>
<dbReference type="Gene3D" id="1.10.60.10">
    <property type="entry name" value="Iron dependent repressor, metal binding and dimerisation domain"/>
    <property type="match status" value="1"/>
</dbReference>
<dbReference type="AlphaFoldDB" id="A0A846MMV2"/>
<dbReference type="InterPro" id="IPR036388">
    <property type="entry name" value="WH-like_DNA-bd_sf"/>
</dbReference>
<sequence>MSKLSLTEENYLKTIYMLTERSEAVHNQSIAQALQNTPASVSDMLKKLTKKGLIQHEPYKPIQLTSKGREIAINIVRKHRLWETFLVKCLGFTWEQIHPIAEQLEHIESDLLISRLDEYLGYPKYDPHGDPIPSPNGDFQPVEGFPLSQAPTGKKLKVVAVKNDKKDFLNYLNKINLFIGSHIYVIDRISFDLSIEVDINNKVLNLSHLIASQIIVNHEDNIQ</sequence>
<dbReference type="Pfam" id="PF04023">
    <property type="entry name" value="FeoA"/>
    <property type="match status" value="1"/>
</dbReference>
<dbReference type="SUPFAM" id="SSF50037">
    <property type="entry name" value="C-terminal domain of transcriptional repressors"/>
    <property type="match status" value="1"/>
</dbReference>
<evidence type="ECO:0000256" key="6">
    <source>
        <dbReference type="ARBA" id="ARBA00022491"/>
    </source>
</evidence>
<dbReference type="SUPFAM" id="SSF46785">
    <property type="entry name" value="Winged helix' DNA-binding domain"/>
    <property type="match status" value="1"/>
</dbReference>
<keyword evidence="8" id="KW-0805">Transcription regulation</keyword>
<evidence type="ECO:0000256" key="4">
    <source>
        <dbReference type="ARBA" id="ARBA00022386"/>
    </source>
</evidence>
<evidence type="ECO:0000256" key="11">
    <source>
        <dbReference type="ARBA" id="ARBA00023163"/>
    </source>
</evidence>
<name>A0A846MMV2_9BACT</name>
<evidence type="ECO:0000256" key="8">
    <source>
        <dbReference type="ARBA" id="ARBA00023015"/>
    </source>
</evidence>
<dbReference type="InterPro" id="IPR050536">
    <property type="entry name" value="DtxR_MntR_Metal-Reg"/>
</dbReference>
<evidence type="ECO:0000256" key="5">
    <source>
        <dbReference type="ARBA" id="ARBA00022490"/>
    </source>
</evidence>
<dbReference type="EMBL" id="JAASRN010000001">
    <property type="protein sequence ID" value="NIK72876.1"/>
    <property type="molecule type" value="Genomic_DNA"/>
</dbReference>
<evidence type="ECO:0000256" key="7">
    <source>
        <dbReference type="ARBA" id="ARBA00023004"/>
    </source>
</evidence>
<keyword evidence="9" id="KW-0238">DNA-binding</keyword>
<comment type="function">
    <text evidence="13">In the presence of manganese, represses expression of mntH and mntS. Up-regulates expression of mntP.</text>
</comment>
<keyword evidence="5" id="KW-0963">Cytoplasm</keyword>
<dbReference type="Gene3D" id="1.10.10.10">
    <property type="entry name" value="Winged helix-like DNA-binding domain superfamily/Winged helix DNA-binding domain"/>
    <property type="match status" value="1"/>
</dbReference>
<dbReference type="InterPro" id="IPR036390">
    <property type="entry name" value="WH_DNA-bd_sf"/>
</dbReference>
<comment type="caution">
    <text evidence="16">The sequence shown here is derived from an EMBL/GenBank/DDBJ whole genome shotgun (WGS) entry which is preliminary data.</text>
</comment>
<evidence type="ECO:0000313" key="16">
    <source>
        <dbReference type="EMBL" id="NIK72876.1"/>
    </source>
</evidence>
<dbReference type="GO" id="GO:0003700">
    <property type="term" value="F:DNA-binding transcription factor activity"/>
    <property type="evidence" value="ECO:0007669"/>
    <property type="project" value="InterPro"/>
</dbReference>
<dbReference type="InterPro" id="IPR038157">
    <property type="entry name" value="FeoA_core_dom"/>
</dbReference>
<dbReference type="InterPro" id="IPR007167">
    <property type="entry name" value="Fe-transptr_FeoA-like"/>
</dbReference>
<dbReference type="InterPro" id="IPR022689">
    <property type="entry name" value="Iron_dep_repressor"/>
</dbReference>
<dbReference type="GO" id="GO:0005737">
    <property type="term" value="C:cytoplasm"/>
    <property type="evidence" value="ECO:0007669"/>
    <property type="project" value="UniProtKB-SubCell"/>
</dbReference>
<keyword evidence="6" id="KW-0678">Repressor</keyword>
<evidence type="ECO:0000256" key="2">
    <source>
        <dbReference type="ARBA" id="ARBA00007871"/>
    </source>
</evidence>
<dbReference type="GO" id="GO:0003677">
    <property type="term" value="F:DNA binding"/>
    <property type="evidence" value="ECO:0007669"/>
    <property type="project" value="UniProtKB-KW"/>
</dbReference>
<reference evidence="16 17" key="1">
    <citation type="submission" date="2020-03" db="EMBL/GenBank/DDBJ databases">
        <title>Genomic Encyclopedia of Type Strains, Phase IV (KMG-IV): sequencing the most valuable type-strain genomes for metagenomic binning, comparative biology and taxonomic classification.</title>
        <authorList>
            <person name="Goeker M."/>
        </authorList>
    </citation>
    <scope>NUCLEOTIDE SEQUENCE [LARGE SCALE GENOMIC DNA]</scope>
    <source>
        <strain evidence="16 17">DSM 5718</strain>
    </source>
</reference>
<dbReference type="RefSeq" id="WP_166918172.1">
    <property type="nucleotide sequence ID" value="NZ_JAASRN010000001.1"/>
</dbReference>
<comment type="subcellular location">
    <subcellularLocation>
        <location evidence="1">Cytoplasm</location>
    </subcellularLocation>
</comment>
<gene>
    <name evidence="16" type="ORF">FHS56_000362</name>
</gene>
<dbReference type="GO" id="GO:0046914">
    <property type="term" value="F:transition metal ion binding"/>
    <property type="evidence" value="ECO:0007669"/>
    <property type="project" value="InterPro"/>
</dbReference>
<dbReference type="PANTHER" id="PTHR33238">
    <property type="entry name" value="IRON (METAL) DEPENDENT REPRESSOR, DTXR FAMILY"/>
    <property type="match status" value="1"/>
</dbReference>
<dbReference type="SMART" id="SM00899">
    <property type="entry name" value="FeoA"/>
    <property type="match status" value="1"/>
</dbReference>
<evidence type="ECO:0000256" key="1">
    <source>
        <dbReference type="ARBA" id="ARBA00004496"/>
    </source>
</evidence>
<dbReference type="PANTHER" id="PTHR33238:SF11">
    <property type="entry name" value="TRANSCRIPTIONAL REGULATOR MNTR"/>
    <property type="match status" value="1"/>
</dbReference>
<dbReference type="Proteomes" id="UP000537126">
    <property type="component" value="Unassembled WGS sequence"/>
</dbReference>
<dbReference type="Gene3D" id="2.30.30.90">
    <property type="match status" value="1"/>
</dbReference>
<evidence type="ECO:0000256" key="9">
    <source>
        <dbReference type="ARBA" id="ARBA00023125"/>
    </source>
</evidence>
<dbReference type="SMART" id="SM00529">
    <property type="entry name" value="HTH_DTXR"/>
    <property type="match status" value="1"/>
</dbReference>
<comment type="subunit">
    <text evidence="3">Homodimer.</text>
</comment>
<dbReference type="InterPro" id="IPR022687">
    <property type="entry name" value="HTH_DTXR"/>
</dbReference>
<keyword evidence="17" id="KW-1185">Reference proteome</keyword>
<evidence type="ECO:0000256" key="13">
    <source>
        <dbReference type="ARBA" id="ARBA00025185"/>
    </source>
</evidence>
<keyword evidence="10" id="KW-0010">Activator</keyword>
<evidence type="ECO:0000256" key="14">
    <source>
        <dbReference type="ARBA" id="ARBA00032593"/>
    </source>
</evidence>
<evidence type="ECO:0000313" key="17">
    <source>
        <dbReference type="Proteomes" id="UP000537126"/>
    </source>
</evidence>
<protein>
    <recommendedName>
        <fullName evidence="4">Transcriptional regulator MntR</fullName>
    </recommendedName>
    <alternativeName>
        <fullName evidence="14">Manganese transport regulator</fullName>
    </alternativeName>
</protein>
<dbReference type="PROSITE" id="PS50944">
    <property type="entry name" value="HTH_DTXR"/>
    <property type="match status" value="1"/>
</dbReference>
<dbReference type="GO" id="GO:0046983">
    <property type="term" value="F:protein dimerization activity"/>
    <property type="evidence" value="ECO:0007669"/>
    <property type="project" value="InterPro"/>
</dbReference>
<dbReference type="Pfam" id="PF02742">
    <property type="entry name" value="Fe_dep_repr_C"/>
    <property type="match status" value="1"/>
</dbReference>
<evidence type="ECO:0000256" key="3">
    <source>
        <dbReference type="ARBA" id="ARBA00011738"/>
    </source>
</evidence>
<dbReference type="InterPro" id="IPR036421">
    <property type="entry name" value="Fe_dep_repressor_sf"/>
</dbReference>
<feature type="domain" description="HTH dtxR-type" evidence="15">
    <location>
        <begin position="1"/>
        <end position="65"/>
    </location>
</feature>
<keyword evidence="11" id="KW-0804">Transcription</keyword>
<keyword evidence="7" id="KW-0408">Iron</keyword>
<proteinExistence type="inferred from homology"/>
<evidence type="ECO:0000259" key="15">
    <source>
        <dbReference type="PROSITE" id="PS50944"/>
    </source>
</evidence>
<dbReference type="InterPro" id="IPR001367">
    <property type="entry name" value="Fe_dep_repressor"/>
</dbReference>
<evidence type="ECO:0000256" key="10">
    <source>
        <dbReference type="ARBA" id="ARBA00023159"/>
    </source>
</evidence>
<dbReference type="InterPro" id="IPR008988">
    <property type="entry name" value="Transcriptional_repressor_C"/>
</dbReference>